<keyword evidence="1" id="KW-0732">Signal</keyword>
<proteinExistence type="predicted"/>
<protein>
    <submittedName>
        <fullName evidence="2">Uncharacterized protein</fullName>
    </submittedName>
</protein>
<reference evidence="2" key="1">
    <citation type="submission" date="2014-09" db="EMBL/GenBank/DDBJ databases">
        <authorList>
            <person name="Magalhaes I.L.F."/>
            <person name="Oliveira U."/>
            <person name="Santos F.R."/>
            <person name="Vidigal T.H.D.A."/>
            <person name="Brescovit A.D."/>
            <person name="Santos A.J."/>
        </authorList>
    </citation>
    <scope>NUCLEOTIDE SEQUENCE</scope>
    <source>
        <tissue evidence="2">Shoot tissue taken approximately 20 cm above the soil surface</tissue>
    </source>
</reference>
<feature type="signal peptide" evidence="1">
    <location>
        <begin position="1"/>
        <end position="17"/>
    </location>
</feature>
<dbReference type="EMBL" id="GBRH01158830">
    <property type="protein sequence ID" value="JAE39066.1"/>
    <property type="molecule type" value="Transcribed_RNA"/>
</dbReference>
<sequence>MLQFLLLNLFWLHQITATHQISSFY</sequence>
<dbReference type="AlphaFoldDB" id="A0A0A9HW20"/>
<feature type="chain" id="PRO_5002065651" evidence="1">
    <location>
        <begin position="18"/>
        <end position="25"/>
    </location>
</feature>
<organism evidence="2">
    <name type="scientific">Arundo donax</name>
    <name type="common">Giant reed</name>
    <name type="synonym">Donax arundinaceus</name>
    <dbReference type="NCBI Taxonomy" id="35708"/>
    <lineage>
        <taxon>Eukaryota</taxon>
        <taxon>Viridiplantae</taxon>
        <taxon>Streptophyta</taxon>
        <taxon>Embryophyta</taxon>
        <taxon>Tracheophyta</taxon>
        <taxon>Spermatophyta</taxon>
        <taxon>Magnoliopsida</taxon>
        <taxon>Liliopsida</taxon>
        <taxon>Poales</taxon>
        <taxon>Poaceae</taxon>
        <taxon>PACMAD clade</taxon>
        <taxon>Arundinoideae</taxon>
        <taxon>Arundineae</taxon>
        <taxon>Arundo</taxon>
    </lineage>
</organism>
<name>A0A0A9HW20_ARUDO</name>
<evidence type="ECO:0000313" key="2">
    <source>
        <dbReference type="EMBL" id="JAE39066.1"/>
    </source>
</evidence>
<evidence type="ECO:0000256" key="1">
    <source>
        <dbReference type="SAM" id="SignalP"/>
    </source>
</evidence>
<reference evidence="2" key="2">
    <citation type="journal article" date="2015" name="Data Brief">
        <title>Shoot transcriptome of the giant reed, Arundo donax.</title>
        <authorList>
            <person name="Barrero R.A."/>
            <person name="Guerrero F.D."/>
            <person name="Moolhuijzen P."/>
            <person name="Goolsby J.A."/>
            <person name="Tidwell J."/>
            <person name="Bellgard S.E."/>
            <person name="Bellgard M.I."/>
        </authorList>
    </citation>
    <scope>NUCLEOTIDE SEQUENCE</scope>
    <source>
        <tissue evidence="2">Shoot tissue taken approximately 20 cm above the soil surface</tissue>
    </source>
</reference>
<accession>A0A0A9HW20</accession>